<evidence type="ECO:0000313" key="2">
    <source>
        <dbReference type="EMBL" id="GMF26399.1"/>
    </source>
</evidence>
<feature type="region of interest" description="Disordered" evidence="1">
    <location>
        <begin position="1"/>
        <end position="231"/>
    </location>
</feature>
<evidence type="ECO:0000313" key="3">
    <source>
        <dbReference type="Proteomes" id="UP001165121"/>
    </source>
</evidence>
<feature type="compositionally biased region" description="Low complexity" evidence="1">
    <location>
        <begin position="177"/>
        <end position="192"/>
    </location>
</feature>
<feature type="compositionally biased region" description="Basic residues" evidence="1">
    <location>
        <begin position="72"/>
        <end position="83"/>
    </location>
</feature>
<protein>
    <submittedName>
        <fullName evidence="2">Unnamed protein product</fullName>
    </submittedName>
</protein>
<sequence length="231" mass="24032">MPKSNIKGKKTQRAVEATSKDAAPPAEKSSPKVTTAQPVAEATTMDSASRVKKASPKKKQASATAPAPSAKPTRRTRVSKRKDVRLTAPYEEHATTESDTDTPNPDLITGDEDPTPGPTAPRATKPKDGELVSANTTASEPAPVEEAPIPSPEEPSNDRKADDFLNSSGTHGPKGYANATPPAKAPPGAVAASRGWSRPGGLRGVRAGSGPRARRGPQTPPRRRSSLSNNG</sequence>
<accession>A0A9W6U5J7</accession>
<evidence type="ECO:0000256" key="1">
    <source>
        <dbReference type="SAM" id="MobiDB-lite"/>
    </source>
</evidence>
<organism evidence="2 3">
    <name type="scientific">Phytophthora fragariaefolia</name>
    <dbReference type="NCBI Taxonomy" id="1490495"/>
    <lineage>
        <taxon>Eukaryota</taxon>
        <taxon>Sar</taxon>
        <taxon>Stramenopiles</taxon>
        <taxon>Oomycota</taxon>
        <taxon>Peronosporomycetes</taxon>
        <taxon>Peronosporales</taxon>
        <taxon>Peronosporaceae</taxon>
        <taxon>Phytophthora</taxon>
    </lineage>
</organism>
<dbReference type="Proteomes" id="UP001165121">
    <property type="component" value="Unassembled WGS sequence"/>
</dbReference>
<reference evidence="2" key="1">
    <citation type="submission" date="2023-04" db="EMBL/GenBank/DDBJ databases">
        <title>Phytophthora fragariaefolia NBRC 109709.</title>
        <authorList>
            <person name="Ichikawa N."/>
            <person name="Sato H."/>
            <person name="Tonouchi N."/>
        </authorList>
    </citation>
    <scope>NUCLEOTIDE SEQUENCE</scope>
    <source>
        <strain evidence="2">NBRC 109709</strain>
    </source>
</reference>
<dbReference type="EMBL" id="BSXT01000395">
    <property type="protein sequence ID" value="GMF26399.1"/>
    <property type="molecule type" value="Genomic_DNA"/>
</dbReference>
<feature type="compositionally biased region" description="Basic residues" evidence="1">
    <location>
        <begin position="1"/>
        <end position="12"/>
    </location>
</feature>
<dbReference type="AlphaFoldDB" id="A0A9W6U5J7"/>
<feature type="compositionally biased region" description="Low complexity" evidence="1">
    <location>
        <begin position="61"/>
        <end position="71"/>
    </location>
</feature>
<name>A0A9W6U5J7_9STRA</name>
<feature type="compositionally biased region" description="Basic residues" evidence="1">
    <location>
        <begin position="50"/>
        <end position="60"/>
    </location>
</feature>
<keyword evidence="3" id="KW-1185">Reference proteome</keyword>
<proteinExistence type="predicted"/>
<gene>
    <name evidence="2" type="ORF">Pfra01_000496700</name>
</gene>
<feature type="compositionally biased region" description="Low complexity" evidence="1">
    <location>
        <begin position="138"/>
        <end position="148"/>
    </location>
</feature>
<comment type="caution">
    <text evidence="2">The sequence shown here is derived from an EMBL/GenBank/DDBJ whole genome shotgun (WGS) entry which is preliminary data.</text>
</comment>